<dbReference type="InterPro" id="IPR013780">
    <property type="entry name" value="Glyco_hydro_b"/>
</dbReference>
<dbReference type="RefSeq" id="WP_109056553.1">
    <property type="nucleotide sequence ID" value="NZ_QFFM01000006.1"/>
</dbReference>
<evidence type="ECO:0000256" key="3">
    <source>
        <dbReference type="ARBA" id="ARBA00023295"/>
    </source>
</evidence>
<feature type="domain" description="Glycosyl hydrolase family 31 C-terminal" evidence="6">
    <location>
        <begin position="436"/>
        <end position="515"/>
    </location>
</feature>
<dbReference type="InterPro" id="IPR017853">
    <property type="entry name" value="GH"/>
</dbReference>
<dbReference type="Gene3D" id="3.20.20.80">
    <property type="entry name" value="Glycosidases"/>
    <property type="match status" value="1"/>
</dbReference>
<feature type="domain" description="Glycoside hydrolase family 31 TIM barrel" evidence="5">
    <location>
        <begin position="137"/>
        <end position="285"/>
    </location>
</feature>
<keyword evidence="2 4" id="KW-0378">Hydrolase</keyword>
<comment type="similarity">
    <text evidence="1 4">Belongs to the glycosyl hydrolase 31 family.</text>
</comment>
<dbReference type="InterPro" id="IPR000322">
    <property type="entry name" value="Glyco_hydro_31_TIM"/>
</dbReference>
<dbReference type="SUPFAM" id="SSF51445">
    <property type="entry name" value="(Trans)glycosidases"/>
    <property type="match status" value="1"/>
</dbReference>
<protein>
    <submittedName>
        <fullName evidence="7">Glycosyl hydrolase family 31</fullName>
    </submittedName>
</protein>
<keyword evidence="3 4" id="KW-0326">Glycosidase</keyword>
<gene>
    <name evidence="7" type="ORF">DF196_03715</name>
</gene>
<keyword evidence="8" id="KW-1185">Reference proteome</keyword>
<evidence type="ECO:0000313" key="8">
    <source>
        <dbReference type="Proteomes" id="UP000245876"/>
    </source>
</evidence>
<organism evidence="7 8">
    <name type="scientific">Bifidobacterium callitrichidarum</name>
    <dbReference type="NCBI Taxonomy" id="2052941"/>
    <lineage>
        <taxon>Bacteria</taxon>
        <taxon>Bacillati</taxon>
        <taxon>Actinomycetota</taxon>
        <taxon>Actinomycetes</taxon>
        <taxon>Bifidobacteriales</taxon>
        <taxon>Bifidobacteriaceae</taxon>
        <taxon>Bifidobacterium</taxon>
    </lineage>
</organism>
<dbReference type="Proteomes" id="UP000245876">
    <property type="component" value="Unassembled WGS sequence"/>
</dbReference>
<dbReference type="PANTHER" id="PTHR43053">
    <property type="entry name" value="GLYCOSIDASE FAMILY 31"/>
    <property type="match status" value="1"/>
</dbReference>
<dbReference type="GO" id="GO:0004553">
    <property type="term" value="F:hydrolase activity, hydrolyzing O-glycosyl compounds"/>
    <property type="evidence" value="ECO:0007669"/>
    <property type="project" value="InterPro"/>
</dbReference>
<dbReference type="EMBL" id="QFFM01000006">
    <property type="protein sequence ID" value="PWG66300.1"/>
    <property type="molecule type" value="Genomic_DNA"/>
</dbReference>
<sequence length="515" mass="57661">MNNTAQYTTIDLLPNELWWGGRAADGRLMPFGAQPFSCDLATWKHEDGQLPEASNQSAPLLVSTCGRYIWCDKPFAFSFEGEHLTVQADHPVTVHGDGDGTLRDAFLAASRNHFPPSGETPAKAMFAKPQYNTWIEMPYRPTQQAVLAYADAMLAADMPPGVLMIDDKWSPDYGTWTFDPSTFPNPQEMLRQLHGKGFDVIVWLVPFVSPDSAVFRELEARGLMLRDRHGRTAIRRWWNGLSAVLDLSNPEARQWIRGRLDALCELGVDGFKFDGADLYDFHDDDLPFTPMTSNDMCEQWAAIGVHYPFNEFRACWKMGGQPLAQRLQDKPAAWDEHGIGSLIPEMLAQGMIGQPFVCPDMIGGGEVNSTKHSDVDQEFFVRYAQIAALSPMMQFSTAPSRVLDADHLEAVRKALAIREEYLPTILRLADHAAQTGEPIIRPMAYHFPDMDTVTDQFLLGSDIIVAPCTQRHAVSRRISIPEGRWRGDDGRIIAGPAVIDTPCPLDRLPRFMREG</sequence>
<evidence type="ECO:0000256" key="2">
    <source>
        <dbReference type="ARBA" id="ARBA00022801"/>
    </source>
</evidence>
<dbReference type="CDD" id="cd06592">
    <property type="entry name" value="GH31_NET37"/>
    <property type="match status" value="1"/>
</dbReference>
<dbReference type="Pfam" id="PF01055">
    <property type="entry name" value="Glyco_hydro_31_2nd"/>
    <property type="match status" value="2"/>
</dbReference>
<proteinExistence type="inferred from homology"/>
<comment type="caution">
    <text evidence="7">The sequence shown here is derived from an EMBL/GenBank/DDBJ whole genome shotgun (WGS) entry which is preliminary data.</text>
</comment>
<reference evidence="7 8" key="1">
    <citation type="journal article" date="2018" name="Int. J. Syst. Evol. Microbiol.">
        <title>Bifidobacterium callitrichidarum sp. nov. from the faeces of the emperor tamarin (Saguinus imperator).</title>
        <authorList>
            <person name="Modesto M."/>
            <person name="Michelini S."/>
            <person name="Sansosti M.C."/>
            <person name="De Filippo C."/>
            <person name="Cavalieri D."/>
            <person name="Qvirist L."/>
            <person name="Andlid T."/>
            <person name="Spiezio C."/>
            <person name="Sandri C."/>
            <person name="Pascarelli S."/>
            <person name="Sgorbati B."/>
            <person name="Mattarelli P."/>
        </authorList>
    </citation>
    <scope>NUCLEOTIDE SEQUENCE [LARGE SCALE GENOMIC DNA]</scope>
    <source>
        <strain evidence="7 8">TRI 5</strain>
    </source>
</reference>
<evidence type="ECO:0000256" key="1">
    <source>
        <dbReference type="ARBA" id="ARBA00007806"/>
    </source>
</evidence>
<evidence type="ECO:0000313" key="7">
    <source>
        <dbReference type="EMBL" id="PWG66300.1"/>
    </source>
</evidence>
<accession>A0A2U2NB46</accession>
<dbReference type="Gene3D" id="2.60.40.1180">
    <property type="entry name" value="Golgi alpha-mannosidase II"/>
    <property type="match status" value="1"/>
</dbReference>
<name>A0A2U2NB46_9BIFI</name>
<dbReference type="AlphaFoldDB" id="A0A2U2NB46"/>
<evidence type="ECO:0000259" key="5">
    <source>
        <dbReference type="Pfam" id="PF01055"/>
    </source>
</evidence>
<feature type="domain" description="Glycoside hydrolase family 31 TIM barrel" evidence="5">
    <location>
        <begin position="340"/>
        <end position="426"/>
    </location>
</feature>
<dbReference type="SUPFAM" id="SSF51011">
    <property type="entry name" value="Glycosyl hydrolase domain"/>
    <property type="match status" value="1"/>
</dbReference>
<evidence type="ECO:0000256" key="4">
    <source>
        <dbReference type="RuleBase" id="RU361185"/>
    </source>
</evidence>
<dbReference type="GO" id="GO:0005975">
    <property type="term" value="P:carbohydrate metabolic process"/>
    <property type="evidence" value="ECO:0007669"/>
    <property type="project" value="InterPro"/>
</dbReference>
<dbReference type="InterPro" id="IPR048395">
    <property type="entry name" value="Glyco_hydro_31_C"/>
</dbReference>
<evidence type="ECO:0000259" key="6">
    <source>
        <dbReference type="Pfam" id="PF21365"/>
    </source>
</evidence>
<dbReference type="InterPro" id="IPR050985">
    <property type="entry name" value="Alpha-glycosidase_related"/>
</dbReference>
<dbReference type="PANTHER" id="PTHR43053:SF4">
    <property type="entry name" value="MYOGENESIS-REGULATING GLYCOSIDASE"/>
    <property type="match status" value="1"/>
</dbReference>
<dbReference type="Pfam" id="PF21365">
    <property type="entry name" value="Glyco_hydro_31_3rd"/>
    <property type="match status" value="1"/>
</dbReference>
<dbReference type="OrthoDB" id="176168at2"/>